<reference evidence="1 2" key="1">
    <citation type="submission" date="2024-03" db="EMBL/GenBank/DDBJ databases">
        <title>Draft genome sequence of Klenkia sp. LSe6-5.</title>
        <authorList>
            <person name="Duangmal K."/>
            <person name="Chantavorakit T."/>
        </authorList>
    </citation>
    <scope>NUCLEOTIDE SEQUENCE [LARGE SCALE GENOMIC DNA]</scope>
    <source>
        <strain evidence="1 2">LSe6-5</strain>
    </source>
</reference>
<sequence length="84" mass="9382">MCDLSEAMQLADLQAQILAERQVVGVLAAAGRWPEDNTWPSMAEARRRFDEHLATLPEPPRFLTAEERERAELHDALGVGRGRG</sequence>
<organism evidence="1 2">
    <name type="scientific">Klenkia sesuvii</name>
    <dbReference type="NCBI Taxonomy" id="3103137"/>
    <lineage>
        <taxon>Bacteria</taxon>
        <taxon>Bacillati</taxon>
        <taxon>Actinomycetota</taxon>
        <taxon>Actinomycetes</taxon>
        <taxon>Geodermatophilales</taxon>
        <taxon>Geodermatophilaceae</taxon>
        <taxon>Klenkia</taxon>
    </lineage>
</organism>
<accession>A0ABU8DYM4</accession>
<proteinExistence type="predicted"/>
<dbReference type="Proteomes" id="UP001361570">
    <property type="component" value="Unassembled WGS sequence"/>
</dbReference>
<dbReference type="RefSeq" id="WP_336406043.1">
    <property type="nucleotide sequence ID" value="NZ_JBAPLU010000029.1"/>
</dbReference>
<gene>
    <name evidence="1" type="ORF">TEK04_19575</name>
</gene>
<evidence type="ECO:0000313" key="1">
    <source>
        <dbReference type="EMBL" id="MEI4273927.1"/>
    </source>
</evidence>
<keyword evidence="2" id="KW-1185">Reference proteome</keyword>
<comment type="caution">
    <text evidence="1">The sequence shown here is derived from an EMBL/GenBank/DDBJ whole genome shotgun (WGS) entry which is preliminary data.</text>
</comment>
<name>A0ABU8DYM4_9ACTN</name>
<evidence type="ECO:0000313" key="2">
    <source>
        <dbReference type="Proteomes" id="UP001361570"/>
    </source>
</evidence>
<protein>
    <submittedName>
        <fullName evidence="1">Uncharacterized protein</fullName>
    </submittedName>
</protein>
<dbReference type="EMBL" id="JBAPLU010000029">
    <property type="protein sequence ID" value="MEI4273927.1"/>
    <property type="molecule type" value="Genomic_DNA"/>
</dbReference>